<keyword evidence="5" id="KW-1185">Reference proteome</keyword>
<feature type="transmembrane region" description="Helical" evidence="2">
    <location>
        <begin position="122"/>
        <end position="141"/>
    </location>
</feature>
<feature type="transmembrane region" description="Helical" evidence="2">
    <location>
        <begin position="218"/>
        <end position="237"/>
    </location>
</feature>
<feature type="transmembrane region" description="Helical" evidence="2">
    <location>
        <begin position="81"/>
        <end position="101"/>
    </location>
</feature>
<keyword evidence="2" id="KW-0472">Membrane</keyword>
<dbReference type="InterPro" id="IPR000326">
    <property type="entry name" value="PAP2/HPO"/>
</dbReference>
<evidence type="ECO:0000313" key="5">
    <source>
        <dbReference type="Proteomes" id="UP000612282"/>
    </source>
</evidence>
<keyword evidence="2" id="KW-0812">Transmembrane</keyword>
<dbReference type="Pfam" id="PF01569">
    <property type="entry name" value="PAP2"/>
    <property type="match status" value="1"/>
</dbReference>
<accession>A0ABQ3XU08</accession>
<evidence type="ECO:0000256" key="1">
    <source>
        <dbReference type="SAM" id="MobiDB-lite"/>
    </source>
</evidence>
<dbReference type="SUPFAM" id="SSF48317">
    <property type="entry name" value="Acid phosphatase/Vanadium-dependent haloperoxidase"/>
    <property type="match status" value="1"/>
</dbReference>
<dbReference type="InterPro" id="IPR036938">
    <property type="entry name" value="PAP2/HPO_sf"/>
</dbReference>
<feature type="compositionally biased region" description="Low complexity" evidence="1">
    <location>
        <begin position="22"/>
        <end position="33"/>
    </location>
</feature>
<gene>
    <name evidence="4" type="ORF">Aco03nite_104080</name>
</gene>
<feature type="region of interest" description="Disordered" evidence="1">
    <location>
        <begin position="1"/>
        <end position="41"/>
    </location>
</feature>
<feature type="domain" description="Phosphatidic acid phosphatase type 2/haloperoxidase" evidence="3">
    <location>
        <begin position="160"/>
        <end position="235"/>
    </location>
</feature>
<dbReference type="EMBL" id="BOMG01000155">
    <property type="protein sequence ID" value="GID62004.1"/>
    <property type="molecule type" value="Genomic_DNA"/>
</dbReference>
<keyword evidence="2" id="KW-1133">Transmembrane helix</keyword>
<feature type="compositionally biased region" description="Basic and acidic residues" evidence="1">
    <location>
        <begin position="11"/>
        <end position="21"/>
    </location>
</feature>
<name>A0ABQ3XU08_9ACTN</name>
<feature type="transmembrane region" description="Helical" evidence="2">
    <location>
        <begin position="177"/>
        <end position="198"/>
    </location>
</feature>
<sequence>MIGAMATSERGVTEADPRTDEGTTAADAVGVGARPSAESPAGGRLADRVARVVTEILSPAVLVAVVLFAVAWASAETPMSALVTGVIAAAAASFLPIAYILRGVRRGAWTDRHVGERSQRTLPMLVCLGSTASGTLALAAAGAPRDLLALIACMAAALVVATPITLLARWKISIHSLVAAGTAVTFTVVFGWVLLFTWPLAAAVGWSRVRLGDHTTAQVLAGAVVGACATGLLYPALR</sequence>
<feature type="transmembrane region" description="Helical" evidence="2">
    <location>
        <begin position="56"/>
        <end position="75"/>
    </location>
</feature>
<comment type="caution">
    <text evidence="4">The sequence shown here is derived from an EMBL/GenBank/DDBJ whole genome shotgun (WGS) entry which is preliminary data.</text>
</comment>
<evidence type="ECO:0000259" key="3">
    <source>
        <dbReference type="Pfam" id="PF01569"/>
    </source>
</evidence>
<protein>
    <recommendedName>
        <fullName evidence="3">Phosphatidic acid phosphatase type 2/haloperoxidase domain-containing protein</fullName>
    </recommendedName>
</protein>
<dbReference type="Proteomes" id="UP000612282">
    <property type="component" value="Unassembled WGS sequence"/>
</dbReference>
<proteinExistence type="predicted"/>
<organism evidence="4 5">
    <name type="scientific">Actinoplanes couchii</name>
    <dbReference type="NCBI Taxonomy" id="403638"/>
    <lineage>
        <taxon>Bacteria</taxon>
        <taxon>Bacillati</taxon>
        <taxon>Actinomycetota</taxon>
        <taxon>Actinomycetes</taxon>
        <taxon>Micromonosporales</taxon>
        <taxon>Micromonosporaceae</taxon>
        <taxon>Actinoplanes</taxon>
    </lineage>
</organism>
<dbReference type="Gene3D" id="1.20.144.10">
    <property type="entry name" value="Phosphatidic acid phosphatase type 2/haloperoxidase"/>
    <property type="match status" value="1"/>
</dbReference>
<feature type="transmembrane region" description="Helical" evidence="2">
    <location>
        <begin position="147"/>
        <end position="170"/>
    </location>
</feature>
<evidence type="ECO:0000313" key="4">
    <source>
        <dbReference type="EMBL" id="GID62004.1"/>
    </source>
</evidence>
<reference evidence="4 5" key="1">
    <citation type="submission" date="2021-01" db="EMBL/GenBank/DDBJ databases">
        <title>Whole genome shotgun sequence of Actinoplanes couchii NBRC 106145.</title>
        <authorList>
            <person name="Komaki H."/>
            <person name="Tamura T."/>
        </authorList>
    </citation>
    <scope>NUCLEOTIDE SEQUENCE [LARGE SCALE GENOMIC DNA]</scope>
    <source>
        <strain evidence="4 5">NBRC 106145</strain>
    </source>
</reference>
<evidence type="ECO:0000256" key="2">
    <source>
        <dbReference type="SAM" id="Phobius"/>
    </source>
</evidence>